<name>A0AA37J1B3_9FIRM</name>
<dbReference type="EMBL" id="BQKV01000081">
    <property type="protein sequence ID" value="GJN65316.1"/>
    <property type="molecule type" value="Genomic_DNA"/>
</dbReference>
<evidence type="ECO:0000313" key="1">
    <source>
        <dbReference type="EMBL" id="GJN65316.1"/>
    </source>
</evidence>
<accession>A0AA37J1B3</accession>
<dbReference type="Proteomes" id="UP001055185">
    <property type="component" value="Unassembled WGS sequence"/>
</dbReference>
<sequence>MRKTEYKNRHKAEHYDRIELAVPKGMKMVIKNLAADKGLSINAYIQDLIRKDQEGMFDTMQIADKNREFLSGIQGNMHDGYDVIFKDGHIIHCRTKKEVRSGIIEYCKEKGV</sequence>
<keyword evidence="2" id="KW-1185">Reference proteome</keyword>
<dbReference type="RefSeq" id="WP_238317557.1">
    <property type="nucleotide sequence ID" value="NZ_BQKV01000081.1"/>
</dbReference>
<proteinExistence type="predicted"/>
<organism evidence="1 2">
    <name type="scientific">Faecalibacterium gallinarum</name>
    <dbReference type="NCBI Taxonomy" id="2903556"/>
    <lineage>
        <taxon>Bacteria</taxon>
        <taxon>Bacillati</taxon>
        <taxon>Bacillota</taxon>
        <taxon>Clostridia</taxon>
        <taxon>Eubacteriales</taxon>
        <taxon>Oscillospiraceae</taxon>
        <taxon>Faecalibacterium</taxon>
    </lineage>
</organism>
<gene>
    <name evidence="1" type="ORF">JCM17207_19410</name>
</gene>
<dbReference type="AlphaFoldDB" id="A0AA37J1B3"/>
<comment type="caution">
    <text evidence="1">The sequence shown here is derived from an EMBL/GenBank/DDBJ whole genome shotgun (WGS) entry which is preliminary data.</text>
</comment>
<protein>
    <submittedName>
        <fullName evidence="1">Uncharacterized protein</fullName>
    </submittedName>
</protein>
<evidence type="ECO:0000313" key="2">
    <source>
        <dbReference type="Proteomes" id="UP001055185"/>
    </source>
</evidence>
<reference evidence="1" key="1">
    <citation type="journal article" date="2022" name="Int. J. Syst. Evol. Microbiol.">
        <title>Genome-based, phenotypic and chemotaxonomic classification of Faecalibacterium strains: proposal of three novel species Faecalibacterium duncaniae sp. nov., Faecalibacterium hattorii sp. nov. and Faecalibacterium gallinarum sp. nov. .</title>
        <authorList>
            <person name="Sakamoto M."/>
            <person name="Sakurai N."/>
            <person name="Tanno H."/>
            <person name="Iino T."/>
            <person name="Ohkuma M."/>
            <person name="Endo A."/>
        </authorList>
    </citation>
    <scope>NUCLEOTIDE SEQUENCE</scope>
    <source>
        <strain evidence="1">JCM 17207</strain>
    </source>
</reference>